<evidence type="ECO:0000256" key="1">
    <source>
        <dbReference type="SAM" id="Phobius"/>
    </source>
</evidence>
<evidence type="ECO:0000313" key="3">
    <source>
        <dbReference type="Proteomes" id="UP000683000"/>
    </source>
</evidence>
<gene>
    <name evidence="2" type="ORF">JVT61DRAFT_11284</name>
</gene>
<keyword evidence="3" id="KW-1185">Reference proteome</keyword>
<keyword evidence="1" id="KW-1133">Transmembrane helix</keyword>
<sequence>MDKDSPDPVVMCLYHIFTACVQIISAVVSMCRVDWTLHSRTSSVYLREMTTFSVDNVDDLV</sequence>
<feature type="transmembrane region" description="Helical" evidence="1">
    <location>
        <begin position="12"/>
        <end position="31"/>
    </location>
</feature>
<dbReference type="AlphaFoldDB" id="A0A8I2YEZ0"/>
<comment type="caution">
    <text evidence="2">The sequence shown here is derived from an EMBL/GenBank/DDBJ whole genome shotgun (WGS) entry which is preliminary data.</text>
</comment>
<organism evidence="2 3">
    <name type="scientific">Boletus reticuloceps</name>
    <dbReference type="NCBI Taxonomy" id="495285"/>
    <lineage>
        <taxon>Eukaryota</taxon>
        <taxon>Fungi</taxon>
        <taxon>Dikarya</taxon>
        <taxon>Basidiomycota</taxon>
        <taxon>Agaricomycotina</taxon>
        <taxon>Agaricomycetes</taxon>
        <taxon>Agaricomycetidae</taxon>
        <taxon>Boletales</taxon>
        <taxon>Boletineae</taxon>
        <taxon>Boletaceae</taxon>
        <taxon>Boletoideae</taxon>
        <taxon>Boletus</taxon>
    </lineage>
</organism>
<keyword evidence="1" id="KW-0472">Membrane</keyword>
<dbReference type="Proteomes" id="UP000683000">
    <property type="component" value="Unassembled WGS sequence"/>
</dbReference>
<name>A0A8I2YEZ0_9AGAM</name>
<keyword evidence="1" id="KW-0812">Transmembrane</keyword>
<reference evidence="2" key="1">
    <citation type="submission" date="2021-03" db="EMBL/GenBank/DDBJ databases">
        <title>Evolutionary innovations through gain and loss of genes in the ectomycorrhizal Boletales.</title>
        <authorList>
            <person name="Wu G."/>
            <person name="Miyauchi S."/>
            <person name="Morin E."/>
            <person name="Yang Z.-L."/>
            <person name="Xu J."/>
            <person name="Martin F.M."/>
        </authorList>
    </citation>
    <scope>NUCLEOTIDE SEQUENCE</scope>
    <source>
        <strain evidence="2">BR01</strain>
    </source>
</reference>
<dbReference type="PROSITE" id="PS51257">
    <property type="entry name" value="PROKAR_LIPOPROTEIN"/>
    <property type="match status" value="1"/>
</dbReference>
<evidence type="ECO:0000313" key="2">
    <source>
        <dbReference type="EMBL" id="KAG6370649.1"/>
    </source>
</evidence>
<dbReference type="EMBL" id="JAGFBS010000047">
    <property type="protein sequence ID" value="KAG6370649.1"/>
    <property type="molecule type" value="Genomic_DNA"/>
</dbReference>
<proteinExistence type="predicted"/>
<accession>A0A8I2YEZ0</accession>
<protein>
    <submittedName>
        <fullName evidence="2">Uncharacterized protein</fullName>
    </submittedName>
</protein>